<comment type="caution">
    <text evidence="1">The sequence shown here is derived from an EMBL/GenBank/DDBJ whole genome shotgun (WGS) entry which is preliminary data.</text>
</comment>
<proteinExistence type="predicted"/>
<evidence type="ECO:0000313" key="1">
    <source>
        <dbReference type="EMBL" id="MBW0485191.1"/>
    </source>
</evidence>
<dbReference type="AlphaFoldDB" id="A0A9Q3CHK3"/>
<name>A0A9Q3CHK3_9BASI</name>
<evidence type="ECO:0000313" key="2">
    <source>
        <dbReference type="Proteomes" id="UP000765509"/>
    </source>
</evidence>
<reference evidence="1" key="1">
    <citation type="submission" date="2021-03" db="EMBL/GenBank/DDBJ databases">
        <title>Draft genome sequence of rust myrtle Austropuccinia psidii MF-1, a brazilian biotype.</title>
        <authorList>
            <person name="Quecine M.C."/>
            <person name="Pachon D.M.R."/>
            <person name="Bonatelli M.L."/>
            <person name="Correr F.H."/>
            <person name="Franceschini L.M."/>
            <person name="Leite T.F."/>
            <person name="Margarido G.R.A."/>
            <person name="Almeida C.A."/>
            <person name="Ferrarezi J.A."/>
            <person name="Labate C.A."/>
        </authorList>
    </citation>
    <scope>NUCLEOTIDE SEQUENCE</scope>
    <source>
        <strain evidence="1">MF-1</strain>
    </source>
</reference>
<gene>
    <name evidence="1" type="ORF">O181_024906</name>
</gene>
<organism evidence="1 2">
    <name type="scientific">Austropuccinia psidii MF-1</name>
    <dbReference type="NCBI Taxonomy" id="1389203"/>
    <lineage>
        <taxon>Eukaryota</taxon>
        <taxon>Fungi</taxon>
        <taxon>Dikarya</taxon>
        <taxon>Basidiomycota</taxon>
        <taxon>Pucciniomycotina</taxon>
        <taxon>Pucciniomycetes</taxon>
        <taxon>Pucciniales</taxon>
        <taxon>Sphaerophragmiaceae</taxon>
        <taxon>Austropuccinia</taxon>
    </lineage>
</organism>
<dbReference type="EMBL" id="AVOT02008053">
    <property type="protein sequence ID" value="MBW0485191.1"/>
    <property type="molecule type" value="Genomic_DNA"/>
</dbReference>
<dbReference type="Proteomes" id="UP000765509">
    <property type="component" value="Unassembled WGS sequence"/>
</dbReference>
<accession>A0A9Q3CHK3</accession>
<keyword evidence="2" id="KW-1185">Reference proteome</keyword>
<sequence length="97" mass="10465">MLLRPYPLPDETPTLPSPLLTLPHPCLIFSSAYNPYAPAGPSSYASDGSLTPLMPCCTCLILSAAYHPNACGVPSQHCLLSLCWWSGFLTCLQCRLP</sequence>
<protein>
    <submittedName>
        <fullName evidence="1">Uncharacterized protein</fullName>
    </submittedName>
</protein>